<dbReference type="Gene3D" id="3.10.450.40">
    <property type="match status" value="1"/>
</dbReference>
<dbReference type="AlphaFoldDB" id="A0A2S5SYM3"/>
<evidence type="ECO:0000313" key="2">
    <source>
        <dbReference type="EMBL" id="PPE67697.1"/>
    </source>
</evidence>
<dbReference type="InterPro" id="IPR007048">
    <property type="entry name" value="IraD/Gp25-like"/>
</dbReference>
<reference evidence="2 3" key="1">
    <citation type="submission" date="2018-02" db="EMBL/GenBank/DDBJ databases">
        <title>Reclassifiation of [Polyangium] brachysporum DSM 7029 as Guopingzhaonella breviflexa gen. nov., sp. nov., a member of the family Comamonadaceae.</title>
        <authorList>
            <person name="Tang B."/>
        </authorList>
    </citation>
    <scope>NUCLEOTIDE SEQUENCE [LARGE SCALE GENOMIC DNA]</scope>
    <source>
        <strain evidence="2 3">BCRC 80649</strain>
    </source>
</reference>
<dbReference type="Pfam" id="PF04965">
    <property type="entry name" value="GPW_gp25"/>
    <property type="match status" value="1"/>
</dbReference>
<gene>
    <name evidence="2" type="primary">tssE</name>
    <name evidence="2" type="ORF">C1704_02200</name>
</gene>
<dbReference type="OrthoDB" id="119583at2"/>
<evidence type="ECO:0000259" key="1">
    <source>
        <dbReference type="Pfam" id="PF04965"/>
    </source>
</evidence>
<feature type="domain" description="IraD/Gp25-like" evidence="1">
    <location>
        <begin position="32"/>
        <end position="129"/>
    </location>
</feature>
<dbReference type="PANTHER" id="PTHR38595">
    <property type="entry name" value="CYTOPLASMIC PROTEIN-RELATED"/>
    <property type="match status" value="1"/>
</dbReference>
<dbReference type="RefSeq" id="WP_104300563.1">
    <property type="nucleotide sequence ID" value="NZ_PSNX01000002.1"/>
</dbReference>
<sequence>MQRYRPSLLDCLIDEDPGESSSHALPWLSLEQMKDRVARDLEALLNTRSCLTAETFDDWPLSARSVLSYGMVDFSGMSLASPDDRRRICRSIEAAISAHEPRLSAVEVSLETGEFASQKIHFSIRAWLVLERSREPVNFDAVVNQTNQHYRVRRSARHTPWGD</sequence>
<proteinExistence type="predicted"/>
<protein>
    <submittedName>
        <fullName evidence="2">Type VI secretion system baseplate subunit TssE</fullName>
    </submittedName>
</protein>
<dbReference type="InterPro" id="IPR017737">
    <property type="entry name" value="TssE1-like"/>
</dbReference>
<evidence type="ECO:0000313" key="3">
    <source>
        <dbReference type="Proteomes" id="UP000238605"/>
    </source>
</evidence>
<name>A0A2S5SYM3_9BURK</name>
<dbReference type="PANTHER" id="PTHR38595:SF1">
    <property type="entry name" value="TYPE VI SECRETION SYSTEM COMPONENT TSSE1"/>
    <property type="match status" value="1"/>
</dbReference>
<dbReference type="EMBL" id="PSNX01000002">
    <property type="protein sequence ID" value="PPE67697.1"/>
    <property type="molecule type" value="Genomic_DNA"/>
</dbReference>
<comment type="caution">
    <text evidence="2">The sequence shown here is derived from an EMBL/GenBank/DDBJ whole genome shotgun (WGS) entry which is preliminary data.</text>
</comment>
<accession>A0A2S5SYM3</accession>
<dbReference type="InterPro" id="IPR053176">
    <property type="entry name" value="T6SS_TssE1-like"/>
</dbReference>
<organism evidence="2 3">
    <name type="scientific">Caldimonas caldifontis</name>
    <dbReference type="NCBI Taxonomy" id="1452508"/>
    <lineage>
        <taxon>Bacteria</taxon>
        <taxon>Pseudomonadati</taxon>
        <taxon>Pseudomonadota</taxon>
        <taxon>Betaproteobacteria</taxon>
        <taxon>Burkholderiales</taxon>
        <taxon>Sphaerotilaceae</taxon>
        <taxon>Caldimonas</taxon>
    </lineage>
</organism>
<keyword evidence="3" id="KW-1185">Reference proteome</keyword>
<dbReference type="SUPFAM" id="SSF160719">
    <property type="entry name" value="gpW/gp25-like"/>
    <property type="match status" value="1"/>
</dbReference>
<dbReference type="Proteomes" id="UP000238605">
    <property type="component" value="Unassembled WGS sequence"/>
</dbReference>
<dbReference type="NCBIfam" id="TIGR03357">
    <property type="entry name" value="VI_zyme"/>
    <property type="match status" value="1"/>
</dbReference>